<comment type="caution">
    <text evidence="1">The sequence shown here is derived from an EMBL/GenBank/DDBJ whole genome shotgun (WGS) entry which is preliminary data.</text>
</comment>
<sequence>MGVTGAYKFSGCGDRDHQPASRSDRLATSPSRLEPDNGPKADNPGQRLRRHPHSSGSSFVRERAERCHYMPPGETKKSRNGGMMAFIADGEVGDEK</sequence>
<evidence type="ECO:0000313" key="2">
    <source>
        <dbReference type="Proteomes" id="UP000805193"/>
    </source>
</evidence>
<organism evidence="1 2">
    <name type="scientific">Ixodes persulcatus</name>
    <name type="common">Taiga tick</name>
    <dbReference type="NCBI Taxonomy" id="34615"/>
    <lineage>
        <taxon>Eukaryota</taxon>
        <taxon>Metazoa</taxon>
        <taxon>Ecdysozoa</taxon>
        <taxon>Arthropoda</taxon>
        <taxon>Chelicerata</taxon>
        <taxon>Arachnida</taxon>
        <taxon>Acari</taxon>
        <taxon>Parasitiformes</taxon>
        <taxon>Ixodida</taxon>
        <taxon>Ixodoidea</taxon>
        <taxon>Ixodidae</taxon>
        <taxon>Ixodinae</taxon>
        <taxon>Ixodes</taxon>
    </lineage>
</organism>
<reference evidence="1 2" key="1">
    <citation type="journal article" date="2020" name="Cell">
        <title>Large-Scale Comparative Analyses of Tick Genomes Elucidate Their Genetic Diversity and Vector Capacities.</title>
        <authorList>
            <consortium name="Tick Genome and Microbiome Consortium (TIGMIC)"/>
            <person name="Jia N."/>
            <person name="Wang J."/>
            <person name="Shi W."/>
            <person name="Du L."/>
            <person name="Sun Y."/>
            <person name="Zhan W."/>
            <person name="Jiang J.F."/>
            <person name="Wang Q."/>
            <person name="Zhang B."/>
            <person name="Ji P."/>
            <person name="Bell-Sakyi L."/>
            <person name="Cui X.M."/>
            <person name="Yuan T.T."/>
            <person name="Jiang B.G."/>
            <person name="Yang W.F."/>
            <person name="Lam T.T."/>
            <person name="Chang Q.C."/>
            <person name="Ding S.J."/>
            <person name="Wang X.J."/>
            <person name="Zhu J.G."/>
            <person name="Ruan X.D."/>
            <person name="Zhao L."/>
            <person name="Wei J.T."/>
            <person name="Ye R.Z."/>
            <person name="Que T.C."/>
            <person name="Du C.H."/>
            <person name="Zhou Y.H."/>
            <person name="Cheng J.X."/>
            <person name="Dai P.F."/>
            <person name="Guo W.B."/>
            <person name="Han X.H."/>
            <person name="Huang E.J."/>
            <person name="Li L.F."/>
            <person name="Wei W."/>
            <person name="Gao Y.C."/>
            <person name="Liu J.Z."/>
            <person name="Shao H.Z."/>
            <person name="Wang X."/>
            <person name="Wang C.C."/>
            <person name="Yang T.C."/>
            <person name="Huo Q.B."/>
            <person name="Li W."/>
            <person name="Chen H.Y."/>
            <person name="Chen S.E."/>
            <person name="Zhou L.G."/>
            <person name="Ni X.B."/>
            <person name="Tian J.H."/>
            <person name="Sheng Y."/>
            <person name="Liu T."/>
            <person name="Pan Y.S."/>
            <person name="Xia L.Y."/>
            <person name="Li J."/>
            <person name="Zhao F."/>
            <person name="Cao W.C."/>
        </authorList>
    </citation>
    <scope>NUCLEOTIDE SEQUENCE [LARGE SCALE GENOMIC DNA]</scope>
    <source>
        <strain evidence="1">Iper-2018</strain>
    </source>
</reference>
<proteinExistence type="predicted"/>
<keyword evidence="2" id="KW-1185">Reference proteome</keyword>
<dbReference type="Proteomes" id="UP000805193">
    <property type="component" value="Unassembled WGS sequence"/>
</dbReference>
<accession>A0AC60NXI1</accession>
<gene>
    <name evidence="1" type="ORF">HPB47_011104</name>
</gene>
<protein>
    <submittedName>
        <fullName evidence="1">Uncharacterized protein</fullName>
    </submittedName>
</protein>
<name>A0AC60NXI1_IXOPE</name>
<evidence type="ECO:0000313" key="1">
    <source>
        <dbReference type="EMBL" id="KAG0411766.1"/>
    </source>
</evidence>
<dbReference type="EMBL" id="JABSTQ010011405">
    <property type="protein sequence ID" value="KAG0411766.1"/>
    <property type="molecule type" value="Genomic_DNA"/>
</dbReference>